<reference evidence="2 3" key="1">
    <citation type="submission" date="2007-11" db="EMBL/GenBank/DDBJ databases">
        <authorList>
            <person name="Wagner-Dobler I."/>
            <person name="Ferriera S."/>
            <person name="Johnson J."/>
            <person name="Kravitz S."/>
            <person name="Beeson K."/>
            <person name="Sutton G."/>
            <person name="Rogers Y.-H."/>
            <person name="Friedman R."/>
            <person name="Frazier M."/>
            <person name="Venter J.C."/>
        </authorList>
    </citation>
    <scope>NUCLEOTIDE SEQUENCE [LARGE SCALE GENOMIC DNA]</scope>
    <source>
        <strain evidence="2 3">HEL-45</strain>
    </source>
</reference>
<feature type="signal peptide" evidence="1">
    <location>
        <begin position="1"/>
        <end position="27"/>
    </location>
</feature>
<feature type="chain" id="PRO_5045398140" description="Pentapeptide repeat-containing protein" evidence="1">
    <location>
        <begin position="28"/>
        <end position="147"/>
    </location>
</feature>
<evidence type="ECO:0000313" key="3">
    <source>
        <dbReference type="Proteomes" id="UP000003257"/>
    </source>
</evidence>
<name>A0ABM9X048_9RHOB</name>
<dbReference type="InterPro" id="IPR051082">
    <property type="entry name" value="Pentapeptide-BTB/POZ_domain"/>
</dbReference>
<dbReference type="Gene3D" id="2.160.20.80">
    <property type="entry name" value="E3 ubiquitin-protein ligase SopA"/>
    <property type="match status" value="1"/>
</dbReference>
<proteinExistence type="predicted"/>
<dbReference type="RefSeq" id="WP_007121567.1">
    <property type="nucleotide sequence ID" value="NZ_ABID01000098.1"/>
</dbReference>
<dbReference type="SUPFAM" id="SSF141571">
    <property type="entry name" value="Pentapeptide repeat-like"/>
    <property type="match status" value="1"/>
</dbReference>
<gene>
    <name evidence="2" type="ORF">OIHEL45_00115</name>
</gene>
<dbReference type="PANTHER" id="PTHR14136:SF17">
    <property type="entry name" value="BTB_POZ DOMAIN-CONTAINING PROTEIN KCTD9"/>
    <property type="match status" value="1"/>
</dbReference>
<organism evidence="2 3">
    <name type="scientific">Sulfitobacter indolifex HEL-45</name>
    <dbReference type="NCBI Taxonomy" id="391624"/>
    <lineage>
        <taxon>Bacteria</taxon>
        <taxon>Pseudomonadati</taxon>
        <taxon>Pseudomonadota</taxon>
        <taxon>Alphaproteobacteria</taxon>
        <taxon>Rhodobacterales</taxon>
        <taxon>Roseobacteraceae</taxon>
        <taxon>Sulfitobacter</taxon>
    </lineage>
</organism>
<sequence>MKNLAFRTSRLGVLLTVALLFGTSATGQEPEQEKQLRMLGRCPGCTFEQLDLTGRKLTGIDLTEAQLRDVDFSEAGLNLSLFDQATLENVSFDSADLTGASFTGAKLINVSFENTVLKAAVFEDAILIDTDLTQGSIATRRCQMRPW</sequence>
<dbReference type="Proteomes" id="UP000003257">
    <property type="component" value="Unassembled WGS sequence"/>
</dbReference>
<accession>A0ABM9X048</accession>
<protein>
    <recommendedName>
        <fullName evidence="4">Pentapeptide repeat-containing protein</fullName>
    </recommendedName>
</protein>
<keyword evidence="3" id="KW-1185">Reference proteome</keyword>
<dbReference type="PANTHER" id="PTHR14136">
    <property type="entry name" value="BTB_POZ DOMAIN-CONTAINING PROTEIN KCTD9"/>
    <property type="match status" value="1"/>
</dbReference>
<dbReference type="EMBL" id="ABID01000098">
    <property type="protein sequence ID" value="EDQ02855.1"/>
    <property type="molecule type" value="Genomic_DNA"/>
</dbReference>
<keyword evidence="1" id="KW-0732">Signal</keyword>
<comment type="caution">
    <text evidence="2">The sequence shown here is derived from an EMBL/GenBank/DDBJ whole genome shotgun (WGS) entry which is preliminary data.</text>
</comment>
<dbReference type="InterPro" id="IPR001646">
    <property type="entry name" value="5peptide_repeat"/>
</dbReference>
<evidence type="ECO:0000256" key="1">
    <source>
        <dbReference type="SAM" id="SignalP"/>
    </source>
</evidence>
<evidence type="ECO:0000313" key="2">
    <source>
        <dbReference type="EMBL" id="EDQ02855.1"/>
    </source>
</evidence>
<dbReference type="Pfam" id="PF00805">
    <property type="entry name" value="Pentapeptide"/>
    <property type="match status" value="2"/>
</dbReference>
<evidence type="ECO:0008006" key="4">
    <source>
        <dbReference type="Google" id="ProtNLM"/>
    </source>
</evidence>